<dbReference type="OrthoDB" id="1915239at2759"/>
<reference evidence="9" key="1">
    <citation type="submission" date="2020-10" db="EMBL/GenBank/DDBJ databases">
        <title>Unveiling of a novel bifunctional photoreceptor, Dualchrome1, isolated from a cosmopolitan green alga.</title>
        <authorList>
            <person name="Suzuki S."/>
            <person name="Kawachi M."/>
        </authorList>
    </citation>
    <scope>NUCLEOTIDE SEQUENCE</scope>
    <source>
        <strain evidence="9">NIES 2893</strain>
    </source>
</reference>
<evidence type="ECO:0000256" key="2">
    <source>
        <dbReference type="ARBA" id="ARBA00008462"/>
    </source>
</evidence>
<dbReference type="GO" id="GO:0005789">
    <property type="term" value="C:endoplasmic reticulum membrane"/>
    <property type="evidence" value="ECO:0007669"/>
    <property type="project" value="UniProtKB-SubCell"/>
</dbReference>
<evidence type="ECO:0000256" key="7">
    <source>
        <dbReference type="SAM" id="MobiDB-lite"/>
    </source>
</evidence>
<keyword evidence="6 8" id="KW-0472">Membrane</keyword>
<accession>A0A830HID3</accession>
<dbReference type="PANTHER" id="PTHR20955">
    <property type="entry name" value="PROTEIN JAGUNAL HOMOLOG 1"/>
    <property type="match status" value="1"/>
</dbReference>
<dbReference type="EMBL" id="BNJQ01000013">
    <property type="protein sequence ID" value="GHP06535.1"/>
    <property type="molecule type" value="Genomic_DNA"/>
</dbReference>
<dbReference type="GO" id="GO:0016192">
    <property type="term" value="P:vesicle-mediated transport"/>
    <property type="evidence" value="ECO:0007669"/>
    <property type="project" value="TreeGrafter"/>
</dbReference>
<evidence type="ECO:0000256" key="1">
    <source>
        <dbReference type="ARBA" id="ARBA00004477"/>
    </source>
</evidence>
<evidence type="ECO:0000313" key="10">
    <source>
        <dbReference type="Proteomes" id="UP000660262"/>
    </source>
</evidence>
<sequence>MAPSRRTTTNTTSSKSAAGRPEGTDGSDYKYRMTVESKYKRAAAARELLQRMLLMQVLAAFVGWLLHVVVLSGGVTSACSVANIVSLLSAIAGFAGRARAGRRGMLRVHAYASLSTAAVGVGLGVLSGWKDGSLVAALPCLMSALANAAAGSTTVVLLSS</sequence>
<name>A0A830HID3_9CHLO</name>
<keyword evidence="5 8" id="KW-1133">Transmembrane helix</keyword>
<dbReference type="Pfam" id="PF07086">
    <property type="entry name" value="Jagunal"/>
    <property type="match status" value="1"/>
</dbReference>
<feature type="transmembrane region" description="Helical" evidence="8">
    <location>
        <begin position="75"/>
        <end position="96"/>
    </location>
</feature>
<comment type="caution">
    <text evidence="9">The sequence shown here is derived from an EMBL/GenBank/DDBJ whole genome shotgun (WGS) entry which is preliminary data.</text>
</comment>
<protein>
    <submittedName>
        <fullName evidence="9">Uncharacterized protein</fullName>
    </submittedName>
</protein>
<comment type="similarity">
    <text evidence="2">Belongs to the jagunal family.</text>
</comment>
<evidence type="ECO:0000313" key="9">
    <source>
        <dbReference type="EMBL" id="GHP06535.1"/>
    </source>
</evidence>
<evidence type="ECO:0000256" key="6">
    <source>
        <dbReference type="ARBA" id="ARBA00023136"/>
    </source>
</evidence>
<keyword evidence="3 8" id="KW-0812">Transmembrane</keyword>
<dbReference type="Proteomes" id="UP000660262">
    <property type="component" value="Unassembled WGS sequence"/>
</dbReference>
<gene>
    <name evidence="9" type="ORF">PPROV_000528000</name>
</gene>
<dbReference type="AlphaFoldDB" id="A0A830HID3"/>
<feature type="transmembrane region" description="Helical" evidence="8">
    <location>
        <begin position="48"/>
        <end position="69"/>
    </location>
</feature>
<dbReference type="InterPro" id="IPR009787">
    <property type="entry name" value="Jagunal"/>
</dbReference>
<feature type="transmembrane region" description="Helical" evidence="8">
    <location>
        <begin position="108"/>
        <end position="129"/>
    </location>
</feature>
<comment type="subcellular location">
    <subcellularLocation>
        <location evidence="1">Endoplasmic reticulum membrane</location>
        <topology evidence="1">Multi-pass membrane protein</topology>
    </subcellularLocation>
</comment>
<keyword evidence="4" id="KW-0256">Endoplasmic reticulum</keyword>
<feature type="transmembrane region" description="Helical" evidence="8">
    <location>
        <begin position="135"/>
        <end position="158"/>
    </location>
</feature>
<evidence type="ECO:0000256" key="8">
    <source>
        <dbReference type="SAM" id="Phobius"/>
    </source>
</evidence>
<dbReference type="PANTHER" id="PTHR20955:SF1">
    <property type="entry name" value="PROTEIN JAGUNAL HOMOLOG 1"/>
    <property type="match status" value="1"/>
</dbReference>
<evidence type="ECO:0000256" key="5">
    <source>
        <dbReference type="ARBA" id="ARBA00022989"/>
    </source>
</evidence>
<evidence type="ECO:0000256" key="3">
    <source>
        <dbReference type="ARBA" id="ARBA00022692"/>
    </source>
</evidence>
<evidence type="ECO:0000256" key="4">
    <source>
        <dbReference type="ARBA" id="ARBA00022824"/>
    </source>
</evidence>
<feature type="region of interest" description="Disordered" evidence="7">
    <location>
        <begin position="1"/>
        <end position="28"/>
    </location>
</feature>
<keyword evidence="10" id="KW-1185">Reference proteome</keyword>
<proteinExistence type="inferred from homology"/>
<organism evidence="9 10">
    <name type="scientific">Pycnococcus provasolii</name>
    <dbReference type="NCBI Taxonomy" id="41880"/>
    <lineage>
        <taxon>Eukaryota</taxon>
        <taxon>Viridiplantae</taxon>
        <taxon>Chlorophyta</taxon>
        <taxon>Pseudoscourfieldiophyceae</taxon>
        <taxon>Pseudoscourfieldiales</taxon>
        <taxon>Pycnococcaceae</taxon>
        <taxon>Pycnococcus</taxon>
    </lineage>
</organism>
<dbReference type="GO" id="GO:0007029">
    <property type="term" value="P:endoplasmic reticulum organization"/>
    <property type="evidence" value="ECO:0007669"/>
    <property type="project" value="InterPro"/>
</dbReference>
<feature type="compositionally biased region" description="Low complexity" evidence="7">
    <location>
        <begin position="1"/>
        <end position="16"/>
    </location>
</feature>